<evidence type="ECO:0000313" key="1">
    <source>
        <dbReference type="EMBL" id="GAH37879.1"/>
    </source>
</evidence>
<protein>
    <submittedName>
        <fullName evidence="1">Uncharacterized protein</fullName>
    </submittedName>
</protein>
<reference evidence="1" key="1">
    <citation type="journal article" date="2014" name="Front. Microbiol.">
        <title>High frequency of phylogenetically diverse reductive dehalogenase-homologous genes in deep subseafloor sedimentary metagenomes.</title>
        <authorList>
            <person name="Kawai M."/>
            <person name="Futagami T."/>
            <person name="Toyoda A."/>
            <person name="Takaki Y."/>
            <person name="Nishi S."/>
            <person name="Hori S."/>
            <person name="Arai W."/>
            <person name="Tsubouchi T."/>
            <person name="Morono Y."/>
            <person name="Uchiyama I."/>
            <person name="Ito T."/>
            <person name="Fujiyama A."/>
            <person name="Inagaki F."/>
            <person name="Takami H."/>
        </authorList>
    </citation>
    <scope>NUCLEOTIDE SEQUENCE</scope>
    <source>
        <strain evidence="1">Expedition CK06-06</strain>
    </source>
</reference>
<gene>
    <name evidence="1" type="ORF">S03H2_13509</name>
</gene>
<dbReference type="AlphaFoldDB" id="X1G8H8"/>
<accession>X1G8H8</accession>
<dbReference type="EMBL" id="BARU01006857">
    <property type="protein sequence ID" value="GAH37879.1"/>
    <property type="molecule type" value="Genomic_DNA"/>
</dbReference>
<feature type="non-terminal residue" evidence="1">
    <location>
        <position position="145"/>
    </location>
</feature>
<dbReference type="SUPFAM" id="SSF63737">
    <property type="entry name" value="Leukotriene A4 hydrolase N-terminal domain"/>
    <property type="match status" value="1"/>
</dbReference>
<dbReference type="Gene3D" id="2.60.40.1730">
    <property type="entry name" value="tricorn interacting facor f3 domain"/>
    <property type="match status" value="1"/>
</dbReference>
<sequence>MFEVKSYKIEIDFKPQQFYISGKAKIEVESKVDSLERIRLKLNPKLDILRIYDEEKRALIYSQDRLRESLYIYFVHPPPENKRCSIEIYYRGKLAPPKQVTDVIAGPQYDKNLTYMAPKSETYFFSRSAFWYPSPPGDDYFKARL</sequence>
<name>X1G8H8_9ZZZZ</name>
<organism evidence="1">
    <name type="scientific">marine sediment metagenome</name>
    <dbReference type="NCBI Taxonomy" id="412755"/>
    <lineage>
        <taxon>unclassified sequences</taxon>
        <taxon>metagenomes</taxon>
        <taxon>ecological metagenomes</taxon>
    </lineage>
</organism>
<comment type="caution">
    <text evidence="1">The sequence shown here is derived from an EMBL/GenBank/DDBJ whole genome shotgun (WGS) entry which is preliminary data.</text>
</comment>
<proteinExistence type="predicted"/>
<dbReference type="InterPro" id="IPR042097">
    <property type="entry name" value="Aminopeptidase_N-like_N_sf"/>
</dbReference>